<accession>A0A8T5VM63</accession>
<dbReference type="SUPFAM" id="SSF69572">
    <property type="entry name" value="Activating enzymes of the ubiquitin-like proteins"/>
    <property type="match status" value="1"/>
</dbReference>
<dbReference type="GO" id="GO:0008641">
    <property type="term" value="F:ubiquitin-like modifier activating enzyme activity"/>
    <property type="evidence" value="ECO:0007669"/>
    <property type="project" value="InterPro"/>
</dbReference>
<dbReference type="Pfam" id="PF14463">
    <property type="entry name" value="E1-N"/>
    <property type="match status" value="1"/>
</dbReference>
<protein>
    <submittedName>
        <fullName evidence="3">ThiF family adenylyltransferase</fullName>
    </submittedName>
</protein>
<dbReference type="EMBL" id="CP096257">
    <property type="protein sequence ID" value="UPT92372.1"/>
    <property type="molecule type" value="Genomic_DNA"/>
</dbReference>
<reference evidence="3" key="1">
    <citation type="journal article" date="2017" name="Syst. Appl. Microbiol.">
        <title>Soybeans inoculated with root zone soils of Canadian native legumes harbour diverse and novel Bradyrhizobium spp. that possess agricultural potential.</title>
        <authorList>
            <person name="Bromfield E.S.P."/>
            <person name="Cloutier S."/>
            <person name="Tambong J.T."/>
            <person name="Tran Thi T.V."/>
        </authorList>
    </citation>
    <scope>NUCLEOTIDE SEQUENCE</scope>
    <source>
        <strain evidence="3">1S5</strain>
    </source>
</reference>
<evidence type="ECO:0000259" key="1">
    <source>
        <dbReference type="Pfam" id="PF00899"/>
    </source>
</evidence>
<sequence>MSTDTLTTEAKRENAAMLAAALGIGLEAAGEALQFDVAITADPTDATATAIATDLASLLRRTIRSANLGEPGEAVVLEILIGDAGAKTDRRSLRIQVGSEGAVIGGEPARERCAGIPRVLCLLVACYAAAATMQTVFQDRLPFEGSSPLRVSFDQLGIEPTVFEAPVDIGHAYLAGAGAIGNGFLWAARHLDFRGSLDIDDDDDVSSGNLNRQIWFTKDDIGLPKADRLASLAQGSFPRLKLTPRKLRLQDLPEKSNGPWLERLFVAVDSRRARRIIQREFPGEVFDASTTDIREVVIHHHKQPTLQACLSCIYEADQEEFTREHHIAEHLGVSVDEVRLERISGSAAEKIAARIPNLKASALVGIAYDTLFKQLCGEGTLQSLEGRRIVAPFAFVSVLAGTLLALEVLRRRGAKRGEARFNYWRVSPWHPPLGRRRVLRPRQPRCEFCGNRVFKAVNDTLWGGEPERERE</sequence>
<dbReference type="InterPro" id="IPR025221">
    <property type="entry name" value="E1-N_dom"/>
</dbReference>
<dbReference type="InterPro" id="IPR035985">
    <property type="entry name" value="Ubiquitin-activating_enz"/>
</dbReference>
<evidence type="ECO:0000259" key="2">
    <source>
        <dbReference type="Pfam" id="PF14463"/>
    </source>
</evidence>
<keyword evidence="3" id="KW-0614">Plasmid</keyword>
<feature type="domain" description="E1 N-terminal" evidence="2">
    <location>
        <begin position="10"/>
        <end position="158"/>
    </location>
</feature>
<dbReference type="AlphaFoldDB" id="A0A8T5VM63"/>
<evidence type="ECO:0000313" key="3">
    <source>
        <dbReference type="EMBL" id="UPT92372.1"/>
    </source>
</evidence>
<gene>
    <name evidence="3" type="ORF">HAP41_0000049650</name>
</gene>
<reference evidence="3" key="2">
    <citation type="submission" date="2022-04" db="EMBL/GenBank/DDBJ databases">
        <authorList>
            <person name="Bromfield E.S.P."/>
            <person name="Cloutier S."/>
        </authorList>
    </citation>
    <scope>NUCLEOTIDE SEQUENCE</scope>
    <source>
        <strain evidence="3">1S5</strain>
        <plasmid evidence="3">pBb1S5b</plasmid>
    </source>
</reference>
<dbReference type="Proteomes" id="UP000551709">
    <property type="component" value="Plasmid pBb1S5b"/>
</dbReference>
<geneLocation type="plasmid" evidence="3 4">
    <name>pBb1S5b</name>
</geneLocation>
<dbReference type="InterPro" id="IPR000594">
    <property type="entry name" value="ThiF_NAD_FAD-bd"/>
</dbReference>
<dbReference type="Gene3D" id="3.40.50.720">
    <property type="entry name" value="NAD(P)-binding Rossmann-like Domain"/>
    <property type="match status" value="1"/>
</dbReference>
<dbReference type="GO" id="GO:0016779">
    <property type="term" value="F:nucleotidyltransferase activity"/>
    <property type="evidence" value="ECO:0007669"/>
    <property type="project" value="UniProtKB-KW"/>
</dbReference>
<evidence type="ECO:0000313" key="4">
    <source>
        <dbReference type="Proteomes" id="UP000551709"/>
    </source>
</evidence>
<name>A0A8T5VM63_9BRAD</name>
<dbReference type="Pfam" id="PF00899">
    <property type="entry name" value="ThiF"/>
    <property type="match status" value="1"/>
</dbReference>
<organism evidence="3 4">
    <name type="scientific">Bradyrhizobium barranii subsp. apii</name>
    <dbReference type="NCBI Taxonomy" id="2819348"/>
    <lineage>
        <taxon>Bacteria</taxon>
        <taxon>Pseudomonadati</taxon>
        <taxon>Pseudomonadota</taxon>
        <taxon>Alphaproteobacteria</taxon>
        <taxon>Hyphomicrobiales</taxon>
        <taxon>Nitrobacteraceae</taxon>
        <taxon>Bradyrhizobium</taxon>
        <taxon>Bradyrhizobium barranii</taxon>
    </lineage>
</organism>
<dbReference type="RefSeq" id="WP_166107218.1">
    <property type="nucleotide sequence ID" value="NZ_CP096257.1"/>
</dbReference>
<keyword evidence="3" id="KW-0808">Transferase</keyword>
<feature type="domain" description="THIF-type NAD/FAD binding fold" evidence="1">
    <location>
        <begin position="173"/>
        <end position="447"/>
    </location>
</feature>
<keyword evidence="3" id="KW-0548">Nucleotidyltransferase</keyword>
<proteinExistence type="predicted"/>